<sequence length="156" mass="17044">MRCLNNLGTLTLSAEAVPSYDQTLHRCGPSPLECRRHLGGALARADYDSPARGSWRKIVTDHPVRISCRDGGGEDRGQERLGIEHAVNLLLASLLTNGREGCHRPFACGSWQFRCEAGLSIRVGGIVASLRQGNGGFSNGFRVTYWSARSWPDVHV</sequence>
<accession>A0A1R3VDF0</accession>
<dbReference type="AlphaFoldDB" id="A0A1R3VDF0"/>
<protein>
    <submittedName>
        <fullName evidence="1">Uncharacterized protein</fullName>
    </submittedName>
</protein>
<keyword evidence="2" id="KW-1185">Reference proteome</keyword>
<gene>
    <name evidence="1" type="ORF">BQ8794_320096</name>
</gene>
<evidence type="ECO:0000313" key="2">
    <source>
        <dbReference type="Proteomes" id="UP000188388"/>
    </source>
</evidence>
<dbReference type="EMBL" id="FTPD01000026">
    <property type="protein sequence ID" value="SIT57274.1"/>
    <property type="molecule type" value="Genomic_DNA"/>
</dbReference>
<name>A0A1R3VDF0_9HYPH</name>
<dbReference type="STRING" id="1631249.BQ8794_320096"/>
<organism evidence="1 2">
    <name type="scientific">Mesorhizobium prunaredense</name>
    <dbReference type="NCBI Taxonomy" id="1631249"/>
    <lineage>
        <taxon>Bacteria</taxon>
        <taxon>Pseudomonadati</taxon>
        <taxon>Pseudomonadota</taxon>
        <taxon>Alphaproteobacteria</taxon>
        <taxon>Hyphomicrobiales</taxon>
        <taxon>Phyllobacteriaceae</taxon>
        <taxon>Mesorhizobium</taxon>
    </lineage>
</organism>
<proteinExistence type="predicted"/>
<reference evidence="2" key="1">
    <citation type="submission" date="2017-01" db="EMBL/GenBank/DDBJ databases">
        <authorList>
            <person name="Brunel B."/>
        </authorList>
    </citation>
    <scope>NUCLEOTIDE SEQUENCE [LARGE SCALE GENOMIC DNA]</scope>
</reference>
<dbReference type="Proteomes" id="UP000188388">
    <property type="component" value="Unassembled WGS sequence"/>
</dbReference>
<evidence type="ECO:0000313" key="1">
    <source>
        <dbReference type="EMBL" id="SIT57274.1"/>
    </source>
</evidence>